<sequence length="278" mass="30646">MADQHHDVTEDMGSPRTKFGEALKDARELRQEGKLSQTALAKLARTSKSTISRIENAVPPIPSHLPVIFDQVFRTDGIFKRLYDETRVNDFPSRYRLRMKLEARAIAIAEWSPNLVPGLLQTTPYARALFRAGSPRATEHEITTRAEARIARQELLHKGSPPDLSIVICEAVIRRSVGGSDVMRGQLAALLAHGTRYTTIVQVLPFSTGSHLLMDGSMSILTTPDGTRVVYTESLNSAVIDDDPATVRAMSRAYDVLTATALPPTASAQVIREQMETL</sequence>
<dbReference type="Proteomes" id="UP000253741">
    <property type="component" value="Unassembled WGS sequence"/>
</dbReference>
<dbReference type="Gene3D" id="1.10.260.40">
    <property type="entry name" value="lambda repressor-like DNA-binding domains"/>
    <property type="match status" value="1"/>
</dbReference>
<protein>
    <submittedName>
        <fullName evidence="3">XRE family transcriptional regulator</fullName>
    </submittedName>
</protein>
<evidence type="ECO:0000313" key="4">
    <source>
        <dbReference type="Proteomes" id="UP000253741"/>
    </source>
</evidence>
<comment type="caution">
    <text evidence="3">The sequence shown here is derived from an EMBL/GenBank/DDBJ whole genome shotgun (WGS) entry which is preliminary data.</text>
</comment>
<evidence type="ECO:0000313" key="3">
    <source>
        <dbReference type="EMBL" id="RDG36411.1"/>
    </source>
</evidence>
<organism evidence="3 4">
    <name type="scientific">Streptomyces corynorhini</name>
    <dbReference type="NCBI Taxonomy" id="2282652"/>
    <lineage>
        <taxon>Bacteria</taxon>
        <taxon>Bacillati</taxon>
        <taxon>Actinomycetota</taxon>
        <taxon>Actinomycetes</taxon>
        <taxon>Kitasatosporales</taxon>
        <taxon>Streptomycetaceae</taxon>
        <taxon>Streptomyces</taxon>
    </lineage>
</organism>
<dbReference type="EMBL" id="QQNA01000158">
    <property type="protein sequence ID" value="RDG36411.1"/>
    <property type="molecule type" value="Genomic_DNA"/>
</dbReference>
<gene>
    <name evidence="3" type="ORF">DVH02_20225</name>
</gene>
<dbReference type="SUPFAM" id="SSF47413">
    <property type="entry name" value="lambda repressor-like DNA-binding domains"/>
    <property type="match status" value="1"/>
</dbReference>
<keyword evidence="4" id="KW-1185">Reference proteome</keyword>
<proteinExistence type="predicted"/>
<name>A0A370B492_9ACTN</name>
<dbReference type="AlphaFoldDB" id="A0A370B492"/>
<dbReference type="InterPro" id="IPR043917">
    <property type="entry name" value="DUF5753"/>
</dbReference>
<evidence type="ECO:0000259" key="2">
    <source>
        <dbReference type="PROSITE" id="PS50943"/>
    </source>
</evidence>
<feature type="domain" description="HTH cro/C1-type" evidence="2">
    <location>
        <begin position="23"/>
        <end position="56"/>
    </location>
</feature>
<dbReference type="PROSITE" id="PS50943">
    <property type="entry name" value="HTH_CROC1"/>
    <property type="match status" value="1"/>
</dbReference>
<dbReference type="Pfam" id="PF13560">
    <property type="entry name" value="HTH_31"/>
    <property type="match status" value="1"/>
</dbReference>
<dbReference type="CDD" id="cd00093">
    <property type="entry name" value="HTH_XRE"/>
    <property type="match status" value="1"/>
</dbReference>
<accession>A0A370B492</accession>
<dbReference type="OrthoDB" id="2897536at2"/>
<dbReference type="Pfam" id="PF19054">
    <property type="entry name" value="DUF5753"/>
    <property type="match status" value="1"/>
</dbReference>
<dbReference type="RefSeq" id="WP_114625243.1">
    <property type="nucleotide sequence ID" value="NZ_QQNA01000158.1"/>
</dbReference>
<reference evidence="3 4" key="1">
    <citation type="submission" date="2018-07" db="EMBL/GenBank/DDBJ databases">
        <title>Streptomyces species from bats.</title>
        <authorList>
            <person name="Dunlap C."/>
        </authorList>
    </citation>
    <scope>NUCLEOTIDE SEQUENCE [LARGE SCALE GENOMIC DNA]</scope>
    <source>
        <strain evidence="3 4">AC230</strain>
    </source>
</reference>
<feature type="region of interest" description="Disordered" evidence="1">
    <location>
        <begin position="1"/>
        <end position="24"/>
    </location>
</feature>
<evidence type="ECO:0000256" key="1">
    <source>
        <dbReference type="SAM" id="MobiDB-lite"/>
    </source>
</evidence>
<dbReference type="InterPro" id="IPR001387">
    <property type="entry name" value="Cro/C1-type_HTH"/>
</dbReference>
<dbReference type="InterPro" id="IPR010982">
    <property type="entry name" value="Lambda_DNA-bd_dom_sf"/>
</dbReference>
<dbReference type="GO" id="GO:0003677">
    <property type="term" value="F:DNA binding"/>
    <property type="evidence" value="ECO:0007669"/>
    <property type="project" value="InterPro"/>
</dbReference>